<dbReference type="EMBL" id="AOMT01000005">
    <property type="protein sequence ID" value="KDN25967.1"/>
    <property type="molecule type" value="Genomic_DNA"/>
</dbReference>
<gene>
    <name evidence="1" type="ORF">MBO_02215</name>
</gene>
<dbReference type="AlphaFoldDB" id="A0A066UJA7"/>
<comment type="caution">
    <text evidence="1">The sequence shown here is derived from an EMBL/GenBank/DDBJ whole genome shotgun (WGS) entry which is preliminary data.</text>
</comment>
<evidence type="ECO:0000313" key="1">
    <source>
        <dbReference type="EMBL" id="KDN25967.1"/>
    </source>
</evidence>
<keyword evidence="2" id="KW-1185">Reference proteome</keyword>
<dbReference type="Proteomes" id="UP000035860">
    <property type="component" value="Unassembled WGS sequence"/>
</dbReference>
<accession>A0A066UJA7</accession>
<name>A0A066UJA7_9GAMM</name>
<sequence>MVGLAIKEIGFCEEDLEKIKNIRIYLLFYIKLAYKIRNLGQIRLLKNIKKGKFLLKSINLTNPH</sequence>
<organism evidence="1 2">
    <name type="scientific">Moraxella bovoculi 237</name>
    <dbReference type="NCBI Taxonomy" id="743974"/>
    <lineage>
        <taxon>Bacteria</taxon>
        <taxon>Pseudomonadati</taxon>
        <taxon>Pseudomonadota</taxon>
        <taxon>Gammaproteobacteria</taxon>
        <taxon>Moraxellales</taxon>
        <taxon>Moraxellaceae</taxon>
        <taxon>Moraxella</taxon>
    </lineage>
</organism>
<evidence type="ECO:0000313" key="2">
    <source>
        <dbReference type="Proteomes" id="UP000035860"/>
    </source>
</evidence>
<reference evidence="1 2" key="1">
    <citation type="journal article" date="2014" name="Genome Announc.">
        <title>Draft Genome Sequence of Moraxella bovoculi Strain 237T (ATCC BAA-1259T) Isolated from a Calf with Infectious Bovine Keratoconjunctivitis.</title>
        <authorList>
            <person name="Calcutt M.J."/>
            <person name="Foecking M.F."/>
            <person name="Martin N.T."/>
            <person name="Mhlanga-Mutangadura T."/>
            <person name="Reilly T.J."/>
        </authorList>
    </citation>
    <scope>NUCLEOTIDE SEQUENCE [LARGE SCALE GENOMIC DNA]</scope>
    <source>
        <strain evidence="1 2">237</strain>
    </source>
</reference>
<proteinExistence type="predicted"/>
<protein>
    <submittedName>
        <fullName evidence="1">Uncharacterized protein</fullName>
    </submittedName>
</protein>